<evidence type="ECO:0000259" key="2">
    <source>
        <dbReference type="Pfam" id="PF20732"/>
    </source>
</evidence>
<evidence type="ECO:0000259" key="1">
    <source>
        <dbReference type="Pfam" id="PF07075"/>
    </source>
</evidence>
<accession>A0A161YLU5</accession>
<dbReference type="InterPro" id="IPR048502">
    <property type="entry name" value="NamZ_N"/>
</dbReference>
<comment type="caution">
    <text evidence="3">The sequence shown here is derived from an EMBL/GenBank/DDBJ whole genome shotgun (WGS) entry which is preliminary data.</text>
</comment>
<dbReference type="InterPro" id="IPR048503">
    <property type="entry name" value="NamZ_C"/>
</dbReference>
<dbReference type="Gene3D" id="3.40.50.12170">
    <property type="entry name" value="Uncharacterised protein PF07075, DUF1343"/>
    <property type="match status" value="1"/>
</dbReference>
<feature type="domain" description="Peptidoglycan beta-N-acetylmuramidase NamZ C-terminal" evidence="2">
    <location>
        <begin position="247"/>
        <end position="386"/>
    </location>
</feature>
<name>A0A161YLU5_9GAMM</name>
<dbReference type="AlphaFoldDB" id="A0A161YLU5"/>
<dbReference type="InterPro" id="IPR008302">
    <property type="entry name" value="NamZ"/>
</dbReference>
<sequence>MFKRHFVLFIFVLLLPFFKVGASDTVEVGAAQLDKYLPMLKGKRVGLIVNQSAKVNGEHLVDVLIAHEIDVVRIFSPEHGFRGDQDAGAHIGNSIDVATGLPIVSLYGTQKRPSQKVLEDLDVLIFDIQDVGVRFYTYISTMHYMMQAAKENRKAFIVLDRPNPNIQFVAGPILESEFTSFVGMHPIPILHGMTVGELAMMIEGEGWLQGKERLDLNVISVANYTASVDYILPIAPSPNLPNQQAIYLYPSLCLFEATAVSVGRGTDFPFQAFGHHQVKLGDYEFSPRSIIGASRYPKLEGQQVWGKDLKHSSVRGFDLTWFVSAYAQFQRENVRYIVHADFLDKLAGTDILRLAVEQGLKAHQIEAIWESELSSFKQKRAPYLLYDR</sequence>
<dbReference type="EMBL" id="AUXX01000038">
    <property type="protein sequence ID" value="KZN62589.1"/>
    <property type="molecule type" value="Genomic_DNA"/>
</dbReference>
<dbReference type="Proteomes" id="UP000076661">
    <property type="component" value="Unassembled WGS sequence"/>
</dbReference>
<protein>
    <recommendedName>
        <fullName evidence="5">DUF1343 domain-containing protein</fullName>
    </recommendedName>
</protein>
<reference evidence="3 4" key="1">
    <citation type="submission" date="2013-07" db="EMBL/GenBank/DDBJ databases">
        <title>Comparative Genomic and Metabolomic Analysis of Twelve Strains of Pseudoalteromonas luteoviolacea.</title>
        <authorList>
            <person name="Vynne N.G."/>
            <person name="Mansson M."/>
            <person name="Gram L."/>
        </authorList>
    </citation>
    <scope>NUCLEOTIDE SEQUENCE [LARGE SCALE GENOMIC DNA]</scope>
    <source>
        <strain evidence="3 4">S4060-1</strain>
    </source>
</reference>
<dbReference type="Pfam" id="PF07075">
    <property type="entry name" value="NamZ_N"/>
    <property type="match status" value="1"/>
</dbReference>
<evidence type="ECO:0000313" key="4">
    <source>
        <dbReference type="Proteomes" id="UP000076661"/>
    </source>
</evidence>
<dbReference type="GO" id="GO:0033922">
    <property type="term" value="F:peptidoglycan beta-N-acetylmuramidase activity"/>
    <property type="evidence" value="ECO:0007669"/>
    <property type="project" value="InterPro"/>
</dbReference>
<dbReference type="PANTHER" id="PTHR42915:SF1">
    <property type="entry name" value="PEPTIDOGLYCAN BETA-N-ACETYLMURAMIDASE NAMZ"/>
    <property type="match status" value="1"/>
</dbReference>
<proteinExistence type="predicted"/>
<dbReference type="Pfam" id="PF20732">
    <property type="entry name" value="NamZ_C"/>
    <property type="match status" value="1"/>
</dbReference>
<dbReference type="PANTHER" id="PTHR42915">
    <property type="entry name" value="HYPOTHETICAL 460 KDA PROTEIN IN FEUA-SIGW INTERGENIC REGION [PRECURSOR]"/>
    <property type="match status" value="1"/>
</dbReference>
<dbReference type="RefSeq" id="WP_063382292.1">
    <property type="nucleotide sequence ID" value="NZ_AUXX01000038.1"/>
</dbReference>
<feature type="domain" description="Peptidoglycan beta-N-acetylmuramidase NamZ N-terminal" evidence="1">
    <location>
        <begin position="45"/>
        <end position="243"/>
    </location>
</feature>
<dbReference type="PATRIC" id="fig|1365257.3.peg.3958"/>
<dbReference type="Gene3D" id="3.90.1150.140">
    <property type="match status" value="1"/>
</dbReference>
<evidence type="ECO:0000313" key="3">
    <source>
        <dbReference type="EMBL" id="KZN62589.1"/>
    </source>
</evidence>
<evidence type="ECO:0008006" key="5">
    <source>
        <dbReference type="Google" id="ProtNLM"/>
    </source>
</evidence>
<dbReference type="PIRSF" id="PIRSF016719">
    <property type="entry name" value="UCP016719"/>
    <property type="match status" value="1"/>
</dbReference>
<organism evidence="3 4">
    <name type="scientific">Pseudoalteromonas luteoviolacea S4060-1</name>
    <dbReference type="NCBI Taxonomy" id="1365257"/>
    <lineage>
        <taxon>Bacteria</taxon>
        <taxon>Pseudomonadati</taxon>
        <taxon>Pseudomonadota</taxon>
        <taxon>Gammaproteobacteria</taxon>
        <taxon>Alteromonadales</taxon>
        <taxon>Pseudoalteromonadaceae</taxon>
        <taxon>Pseudoalteromonas</taxon>
    </lineage>
</organism>
<gene>
    <name evidence="3" type="ORF">N478_25185</name>
</gene>